<evidence type="ECO:0000313" key="2">
    <source>
        <dbReference type="Proteomes" id="UP001153269"/>
    </source>
</evidence>
<gene>
    <name evidence="1" type="ORF">PLEPLA_LOCUS41952</name>
</gene>
<comment type="caution">
    <text evidence="1">The sequence shown here is derived from an EMBL/GenBank/DDBJ whole genome shotgun (WGS) entry which is preliminary data.</text>
</comment>
<dbReference type="EMBL" id="CADEAL010004202">
    <property type="protein sequence ID" value="CAB1454190.1"/>
    <property type="molecule type" value="Genomic_DNA"/>
</dbReference>
<organism evidence="1 2">
    <name type="scientific">Pleuronectes platessa</name>
    <name type="common">European plaice</name>
    <dbReference type="NCBI Taxonomy" id="8262"/>
    <lineage>
        <taxon>Eukaryota</taxon>
        <taxon>Metazoa</taxon>
        <taxon>Chordata</taxon>
        <taxon>Craniata</taxon>
        <taxon>Vertebrata</taxon>
        <taxon>Euteleostomi</taxon>
        <taxon>Actinopterygii</taxon>
        <taxon>Neopterygii</taxon>
        <taxon>Teleostei</taxon>
        <taxon>Neoteleostei</taxon>
        <taxon>Acanthomorphata</taxon>
        <taxon>Carangaria</taxon>
        <taxon>Pleuronectiformes</taxon>
        <taxon>Pleuronectoidei</taxon>
        <taxon>Pleuronectidae</taxon>
        <taxon>Pleuronectes</taxon>
    </lineage>
</organism>
<dbReference type="Proteomes" id="UP001153269">
    <property type="component" value="Unassembled WGS sequence"/>
</dbReference>
<name>A0A9N7VR30_PLEPL</name>
<sequence length="135" mass="14638">MERGWRQSRTASMHVERHLDTKAGIRDVTVMITWTHKVAGTTVAKCGPGVTDCSGICHRRGFQYFSKCLCKDVCSTSVTSTTRGPTDNTESSASVIRGFRCVWGNLTGWFANSTLSAGKAALPLHLSSATRMSPP</sequence>
<accession>A0A9N7VR30</accession>
<proteinExistence type="predicted"/>
<reference evidence="1" key="1">
    <citation type="submission" date="2020-03" db="EMBL/GenBank/DDBJ databases">
        <authorList>
            <person name="Weist P."/>
        </authorList>
    </citation>
    <scope>NUCLEOTIDE SEQUENCE</scope>
</reference>
<evidence type="ECO:0000313" key="1">
    <source>
        <dbReference type="EMBL" id="CAB1454190.1"/>
    </source>
</evidence>
<protein>
    <submittedName>
        <fullName evidence="1">Uncharacterized protein</fullName>
    </submittedName>
</protein>
<dbReference type="AlphaFoldDB" id="A0A9N7VR30"/>
<keyword evidence="2" id="KW-1185">Reference proteome</keyword>